<name>A0ABT9XF83_9BACL</name>
<dbReference type="SUPFAM" id="SSF103473">
    <property type="entry name" value="MFS general substrate transporter"/>
    <property type="match status" value="1"/>
</dbReference>
<dbReference type="RefSeq" id="WP_274456484.1">
    <property type="nucleotide sequence ID" value="NZ_CP067097.1"/>
</dbReference>
<dbReference type="PANTHER" id="PTHR23526">
    <property type="entry name" value="INTEGRAL MEMBRANE TRANSPORT PROTEIN-RELATED"/>
    <property type="match status" value="1"/>
</dbReference>
<feature type="transmembrane region" description="Helical" evidence="2">
    <location>
        <begin position="308"/>
        <end position="327"/>
    </location>
</feature>
<dbReference type="Gene3D" id="1.20.1250.20">
    <property type="entry name" value="MFS general substrate transporter like domains"/>
    <property type="match status" value="1"/>
</dbReference>
<proteinExistence type="predicted"/>
<feature type="region of interest" description="Disordered" evidence="1">
    <location>
        <begin position="412"/>
        <end position="437"/>
    </location>
</feature>
<dbReference type="EMBL" id="JAUSTP010000003">
    <property type="protein sequence ID" value="MDQ0188925.1"/>
    <property type="molecule type" value="Genomic_DNA"/>
</dbReference>
<dbReference type="Proteomes" id="UP001232973">
    <property type="component" value="Unassembled WGS sequence"/>
</dbReference>
<evidence type="ECO:0000313" key="3">
    <source>
        <dbReference type="EMBL" id="MDQ0188925.1"/>
    </source>
</evidence>
<accession>A0ABT9XF83</accession>
<gene>
    <name evidence="3" type="ORF">J2S03_000739</name>
</gene>
<feature type="transmembrane region" description="Helical" evidence="2">
    <location>
        <begin position="172"/>
        <end position="191"/>
    </location>
</feature>
<feature type="compositionally biased region" description="Polar residues" evidence="1">
    <location>
        <begin position="418"/>
        <end position="437"/>
    </location>
</feature>
<dbReference type="InterPro" id="IPR052528">
    <property type="entry name" value="Sugar_transport-like"/>
</dbReference>
<dbReference type="InterPro" id="IPR036259">
    <property type="entry name" value="MFS_trans_sf"/>
</dbReference>
<feature type="transmembrane region" description="Helical" evidence="2">
    <location>
        <begin position="224"/>
        <end position="248"/>
    </location>
</feature>
<keyword evidence="4" id="KW-1185">Reference proteome</keyword>
<evidence type="ECO:0000313" key="4">
    <source>
        <dbReference type="Proteomes" id="UP001232973"/>
    </source>
</evidence>
<feature type="transmembrane region" description="Helical" evidence="2">
    <location>
        <begin position="260"/>
        <end position="278"/>
    </location>
</feature>
<feature type="transmembrane region" description="Helical" evidence="2">
    <location>
        <begin position="12"/>
        <end position="37"/>
    </location>
</feature>
<evidence type="ECO:0000256" key="2">
    <source>
        <dbReference type="SAM" id="Phobius"/>
    </source>
</evidence>
<sequence>MRQPRPVLPSSAWWLLVISGIFALSIGLSNTFVNIYLWKVDRSYAPIAWYNLAVYCLMPIAFVAAGAVAKRTHPIVTIRLGVALHGVFYAVILAGGTALAKHPFVPGIFMGIAAGFYWLSFNWLSMLFTGEGTRDRFYGLNGVAGAVSGMIAPFAAGFLIAREDQFGGLSGYHVIFGLSLALFAAATGVSLRLRRARVQAAAWEKTLDWRAALTSVREARGWRLTLLGCAVYGLREGVFLFLIGLLFYVATGSEMKLGEFLLLQSAVSFASFFAMGRFVKAHNRLRWMGVGAAGMAAAALLFTLPLSLLLVVSYGVAIAVFLPFFLVPLQGAVFHQIGALTPEKTDDVEHIIMREGFENLGRVVGIAAFLVVLSVDHSARTIGWFAVALGFVQLGTFALLRFEGAARNLSRKPLTRSGRPQRSTSKTGRVSSHASRR</sequence>
<keyword evidence="2" id="KW-1133">Transmembrane helix</keyword>
<reference evidence="3 4" key="1">
    <citation type="submission" date="2023-07" db="EMBL/GenBank/DDBJ databases">
        <title>Genomic Encyclopedia of Type Strains, Phase IV (KMG-IV): sequencing the most valuable type-strain genomes for metagenomic binning, comparative biology and taxonomic classification.</title>
        <authorList>
            <person name="Goeker M."/>
        </authorList>
    </citation>
    <scope>NUCLEOTIDE SEQUENCE [LARGE SCALE GENOMIC DNA]</scope>
    <source>
        <strain evidence="3 4">DSM 4006</strain>
    </source>
</reference>
<feature type="transmembrane region" description="Helical" evidence="2">
    <location>
        <begin position="381"/>
        <end position="402"/>
    </location>
</feature>
<keyword evidence="2" id="KW-0472">Membrane</keyword>
<keyword evidence="2" id="KW-0812">Transmembrane</keyword>
<comment type="caution">
    <text evidence="3">The sequence shown here is derived from an EMBL/GenBank/DDBJ whole genome shotgun (WGS) entry which is preliminary data.</text>
</comment>
<protein>
    <submittedName>
        <fullName evidence="3">YQGE family putative transporter</fullName>
    </submittedName>
</protein>
<feature type="transmembrane region" description="Helical" evidence="2">
    <location>
        <begin position="104"/>
        <end position="125"/>
    </location>
</feature>
<evidence type="ECO:0000256" key="1">
    <source>
        <dbReference type="SAM" id="MobiDB-lite"/>
    </source>
</evidence>
<feature type="transmembrane region" description="Helical" evidence="2">
    <location>
        <begin position="137"/>
        <end position="160"/>
    </location>
</feature>
<feature type="transmembrane region" description="Helical" evidence="2">
    <location>
        <begin position="49"/>
        <end position="69"/>
    </location>
</feature>
<organism evidence="3 4">
    <name type="scientific">Alicyclobacillus cycloheptanicus</name>
    <dbReference type="NCBI Taxonomy" id="1457"/>
    <lineage>
        <taxon>Bacteria</taxon>
        <taxon>Bacillati</taxon>
        <taxon>Bacillota</taxon>
        <taxon>Bacilli</taxon>
        <taxon>Bacillales</taxon>
        <taxon>Alicyclobacillaceae</taxon>
        <taxon>Alicyclobacillus</taxon>
    </lineage>
</organism>
<dbReference type="PANTHER" id="PTHR23526:SF2">
    <property type="entry name" value="MAJOR FACILITATOR SUPERFAMILY (MFS) PROFILE DOMAIN-CONTAINING PROTEIN"/>
    <property type="match status" value="1"/>
</dbReference>
<feature type="transmembrane region" description="Helical" evidence="2">
    <location>
        <begin position="76"/>
        <end position="98"/>
    </location>
</feature>